<dbReference type="GO" id="GO:0005664">
    <property type="term" value="C:nuclear origin of replication recognition complex"/>
    <property type="evidence" value="ECO:0007669"/>
    <property type="project" value="TreeGrafter"/>
</dbReference>
<feature type="compositionally biased region" description="Acidic residues" evidence="6">
    <location>
        <begin position="317"/>
        <end position="333"/>
    </location>
</feature>
<accession>A0A1Y2G2A7</accession>
<feature type="compositionally biased region" description="Low complexity" evidence="6">
    <location>
        <begin position="195"/>
        <end position="208"/>
    </location>
</feature>
<feature type="region of interest" description="Disordered" evidence="6">
    <location>
        <begin position="306"/>
        <end position="354"/>
    </location>
</feature>
<dbReference type="Proteomes" id="UP000193467">
    <property type="component" value="Unassembled WGS sequence"/>
</dbReference>
<dbReference type="Pfam" id="PF14629">
    <property type="entry name" value="ORC4_C"/>
    <property type="match status" value="1"/>
</dbReference>
<comment type="similarity">
    <text evidence="2">Belongs to the ORC4 family.</text>
</comment>
<evidence type="ECO:0000313" key="9">
    <source>
        <dbReference type="Proteomes" id="UP000193467"/>
    </source>
</evidence>
<feature type="domain" description="Origin recognition complex subunit 4 C-terminal" evidence="7">
    <location>
        <begin position="636"/>
        <end position="835"/>
    </location>
</feature>
<dbReference type="GO" id="GO:0006270">
    <property type="term" value="P:DNA replication initiation"/>
    <property type="evidence" value="ECO:0007669"/>
    <property type="project" value="TreeGrafter"/>
</dbReference>
<gene>
    <name evidence="8" type="ORF">BCR35DRAFT_298692</name>
</gene>
<dbReference type="GO" id="GO:0003688">
    <property type="term" value="F:DNA replication origin binding"/>
    <property type="evidence" value="ECO:0007669"/>
    <property type="project" value="TreeGrafter"/>
</dbReference>
<feature type="compositionally biased region" description="Low complexity" evidence="6">
    <location>
        <begin position="122"/>
        <end position="134"/>
    </location>
</feature>
<dbReference type="AlphaFoldDB" id="A0A1Y2G2A7"/>
<evidence type="ECO:0000259" key="7">
    <source>
        <dbReference type="Pfam" id="PF14629"/>
    </source>
</evidence>
<name>A0A1Y2G2A7_9BASI</name>
<dbReference type="EMBL" id="MCGR01000002">
    <property type="protein sequence ID" value="ORY91515.1"/>
    <property type="molecule type" value="Genomic_DNA"/>
</dbReference>
<feature type="compositionally biased region" description="Polar residues" evidence="6">
    <location>
        <begin position="238"/>
        <end position="253"/>
    </location>
</feature>
<feature type="compositionally biased region" description="Polar residues" evidence="6">
    <location>
        <begin position="105"/>
        <end position="121"/>
    </location>
</feature>
<reference evidence="8 9" key="1">
    <citation type="submission" date="2016-07" db="EMBL/GenBank/DDBJ databases">
        <title>Pervasive Adenine N6-methylation of Active Genes in Fungi.</title>
        <authorList>
            <consortium name="DOE Joint Genome Institute"/>
            <person name="Mondo S.J."/>
            <person name="Dannebaum R.O."/>
            <person name="Kuo R.C."/>
            <person name="Labutti K."/>
            <person name="Haridas S."/>
            <person name="Kuo A."/>
            <person name="Salamov A."/>
            <person name="Ahrendt S.R."/>
            <person name="Lipzen A."/>
            <person name="Sullivan W."/>
            <person name="Andreopoulos W.B."/>
            <person name="Clum A."/>
            <person name="Lindquist E."/>
            <person name="Daum C."/>
            <person name="Ramamoorthy G.K."/>
            <person name="Gryganskyi A."/>
            <person name="Culley D."/>
            <person name="Magnuson J.K."/>
            <person name="James T.Y."/>
            <person name="O'Malley M.A."/>
            <person name="Stajich J.E."/>
            <person name="Spatafora J.W."/>
            <person name="Visel A."/>
            <person name="Grigoriev I.V."/>
        </authorList>
    </citation>
    <scope>NUCLEOTIDE SEQUENCE [LARGE SCALE GENOMIC DNA]</scope>
    <source>
        <strain evidence="8 9">62-1032</strain>
    </source>
</reference>
<evidence type="ECO:0000313" key="8">
    <source>
        <dbReference type="EMBL" id="ORY91515.1"/>
    </source>
</evidence>
<feature type="compositionally biased region" description="Polar residues" evidence="6">
    <location>
        <begin position="1"/>
        <end position="10"/>
    </location>
</feature>
<dbReference type="OrthoDB" id="343623at2759"/>
<dbReference type="SUPFAM" id="SSF52540">
    <property type="entry name" value="P-loop containing nucleoside triphosphate hydrolases"/>
    <property type="match status" value="1"/>
</dbReference>
<feature type="region of interest" description="Disordered" evidence="6">
    <location>
        <begin position="1"/>
        <end position="276"/>
    </location>
</feature>
<feature type="compositionally biased region" description="Acidic residues" evidence="6">
    <location>
        <begin position="212"/>
        <end position="230"/>
    </location>
</feature>
<feature type="compositionally biased region" description="Low complexity" evidence="6">
    <location>
        <begin position="19"/>
        <end position="46"/>
    </location>
</feature>
<dbReference type="PANTHER" id="PTHR12087:SF0">
    <property type="entry name" value="ORIGIN RECOGNITION COMPLEX SUBUNIT 4"/>
    <property type="match status" value="1"/>
</dbReference>
<sequence>MAMSNSCTSSDSEHDLVISRARPSPSPPRLNLDSSLLSAPRSSRSSGKAIIHVPLAGAPPPKPTTPTTHNKSPSPVTNQTKKAPPPPKKATKAKRTVSEVDTDSQRNSAPSSVKRTPTKNRTITSTRLPTSTPTSDDDSDASSVVVKSQLLANKGKKVIRRLPTPKKTPTGKQAAPSSSSPSKPSTARVPRRAQSPTRASSIASTSSRMLVDSEEDDASSESESEDDPSSADELALTPLSSPTKRKTSTSQPKTPSPHKRLSSAALPTPRRSSNRAQRLPIAQADIEAVPLNLRSVLVGWHQEDAYKPSRSASVSVEGEDEEERESGDESELEVEGHPAAVERSAAKSTTKTTATISRIHTTSHNPQHLHLLLRRCLSVLSGAALPVPFSASTSTSTSNAKGKGKQQGLMDFPYLDGGYQTWEQPMRYALKSVVEEGVGNCLVLLGPRGVGKSMIFERSIDLLTQVYGAEGFIPVRLSGLVHTTDRMALRSIAWQLKISGLEEEGGDFGSNAATMTTLLRLLEPSTVLSASPSKSKRTTDVSSKPIIILLDEFDLFAQHPRQSFLYCLLDIVQGNRRKKGMGVIGLSSRSDCLSILEKRVRSRCQSQVHQMVLKNDFEEYLRLAKELMSCDLGLWEEQGEEYAAVAREWMGEVETFLKDSQVVAYFKRCWQIYGNTPTHLRAAISHMLYSLDHSTRHSTSDVTSPAPTEIRIPSLDVSMLLPEPKGSRDDLALSHLTILELNVLVAAKHLRPQHDNTLNLEMLYKAYLEHVQRGKINISSKPFTRAAFCMAFDHLRHLELFLPHVGKPSHYVPPSQSNPFKMFRLVPWDSTIEEAFKARNETKKDVPEELKKWCKDWVA</sequence>
<evidence type="ECO:0000256" key="3">
    <source>
        <dbReference type="ARBA" id="ARBA00022705"/>
    </source>
</evidence>
<dbReference type="STRING" id="106004.A0A1Y2G2A7"/>
<comment type="caution">
    <text evidence="8">The sequence shown here is derived from an EMBL/GenBank/DDBJ whole genome shotgun (WGS) entry which is preliminary data.</text>
</comment>
<comment type="subcellular location">
    <subcellularLocation>
        <location evidence="1">Nucleus</location>
    </subcellularLocation>
</comment>
<dbReference type="InterPro" id="IPR027417">
    <property type="entry name" value="P-loop_NTPase"/>
</dbReference>
<keyword evidence="9" id="KW-1185">Reference proteome</keyword>
<organism evidence="8 9">
    <name type="scientific">Leucosporidium creatinivorum</name>
    <dbReference type="NCBI Taxonomy" id="106004"/>
    <lineage>
        <taxon>Eukaryota</taxon>
        <taxon>Fungi</taxon>
        <taxon>Dikarya</taxon>
        <taxon>Basidiomycota</taxon>
        <taxon>Pucciniomycotina</taxon>
        <taxon>Microbotryomycetes</taxon>
        <taxon>Leucosporidiales</taxon>
        <taxon>Leucosporidium</taxon>
    </lineage>
</organism>
<keyword evidence="3" id="KW-0235">DNA replication</keyword>
<keyword evidence="5" id="KW-0539">Nucleus</keyword>
<feature type="compositionally biased region" description="Low complexity" evidence="6">
    <location>
        <begin position="65"/>
        <end position="75"/>
    </location>
</feature>
<proteinExistence type="inferred from homology"/>
<feature type="compositionally biased region" description="Basic residues" evidence="6">
    <location>
        <begin position="154"/>
        <end position="164"/>
    </location>
</feature>
<dbReference type="Gene3D" id="3.40.50.300">
    <property type="entry name" value="P-loop containing nucleotide triphosphate hydrolases"/>
    <property type="match status" value="1"/>
</dbReference>
<dbReference type="InParanoid" id="A0A1Y2G2A7"/>
<dbReference type="InterPro" id="IPR016527">
    <property type="entry name" value="ORC4"/>
</dbReference>
<dbReference type="InterPro" id="IPR032705">
    <property type="entry name" value="ORC4_C"/>
</dbReference>
<protein>
    <submittedName>
        <fullName evidence="8">Origin recognition complex subunit 4 C-terminus-domain-containing protein</fullName>
    </submittedName>
</protein>
<evidence type="ECO:0000256" key="2">
    <source>
        <dbReference type="ARBA" id="ARBA00005334"/>
    </source>
</evidence>
<keyword evidence="4" id="KW-0238">DNA-binding</keyword>
<evidence type="ECO:0000256" key="1">
    <source>
        <dbReference type="ARBA" id="ARBA00004123"/>
    </source>
</evidence>
<evidence type="ECO:0000256" key="4">
    <source>
        <dbReference type="ARBA" id="ARBA00023125"/>
    </source>
</evidence>
<evidence type="ECO:0000256" key="6">
    <source>
        <dbReference type="SAM" id="MobiDB-lite"/>
    </source>
</evidence>
<dbReference type="PANTHER" id="PTHR12087">
    <property type="entry name" value="ORIGIN RECOGNITION COMPLEX SUBUNIT 4"/>
    <property type="match status" value="1"/>
</dbReference>
<evidence type="ECO:0000256" key="5">
    <source>
        <dbReference type="ARBA" id="ARBA00023242"/>
    </source>
</evidence>
<feature type="compositionally biased region" description="Low complexity" evidence="6">
    <location>
        <begin position="176"/>
        <end position="185"/>
    </location>
</feature>